<dbReference type="EMBL" id="CAJNOJ010000036">
    <property type="protein sequence ID" value="CAF0912632.1"/>
    <property type="molecule type" value="Genomic_DNA"/>
</dbReference>
<proteinExistence type="predicted"/>
<dbReference type="Proteomes" id="UP000663852">
    <property type="component" value="Unassembled WGS sequence"/>
</dbReference>
<sequence length="89" mass="10531">MLLENVMFVCLFVENKWSNYYLVNETLLNDVDLYTDNTTEDTVTLDYILELISEETISSISFDSESSELLQDYFNWSNEFLDFSFISSY</sequence>
<name>A0A814AHF5_ADIRI</name>
<reference evidence="1" key="1">
    <citation type="submission" date="2021-02" db="EMBL/GenBank/DDBJ databases">
        <authorList>
            <person name="Nowell W R."/>
        </authorList>
    </citation>
    <scope>NUCLEOTIDE SEQUENCE</scope>
</reference>
<gene>
    <name evidence="1" type="ORF">EDS130_LOCUS10354</name>
</gene>
<protein>
    <submittedName>
        <fullName evidence="1">Uncharacterized protein</fullName>
    </submittedName>
</protein>
<organism evidence="1 2">
    <name type="scientific">Adineta ricciae</name>
    <name type="common">Rotifer</name>
    <dbReference type="NCBI Taxonomy" id="249248"/>
    <lineage>
        <taxon>Eukaryota</taxon>
        <taxon>Metazoa</taxon>
        <taxon>Spiralia</taxon>
        <taxon>Gnathifera</taxon>
        <taxon>Rotifera</taxon>
        <taxon>Eurotatoria</taxon>
        <taxon>Bdelloidea</taxon>
        <taxon>Adinetida</taxon>
        <taxon>Adinetidae</taxon>
        <taxon>Adineta</taxon>
    </lineage>
</organism>
<evidence type="ECO:0000313" key="1">
    <source>
        <dbReference type="EMBL" id="CAF0912632.1"/>
    </source>
</evidence>
<comment type="caution">
    <text evidence="1">The sequence shown here is derived from an EMBL/GenBank/DDBJ whole genome shotgun (WGS) entry which is preliminary data.</text>
</comment>
<accession>A0A814AHF5</accession>
<dbReference type="AlphaFoldDB" id="A0A814AHF5"/>
<evidence type="ECO:0000313" key="2">
    <source>
        <dbReference type="Proteomes" id="UP000663852"/>
    </source>
</evidence>